<evidence type="ECO:0000313" key="2">
    <source>
        <dbReference type="Proteomes" id="UP000234479"/>
    </source>
</evidence>
<accession>A0A2N5DB43</accession>
<keyword evidence="2" id="KW-1185">Reference proteome</keyword>
<organism evidence="1 2">
    <name type="scientific">Caulobacter zeae</name>
    <dbReference type="NCBI Taxonomy" id="2055137"/>
    <lineage>
        <taxon>Bacteria</taxon>
        <taxon>Pseudomonadati</taxon>
        <taxon>Pseudomonadota</taxon>
        <taxon>Alphaproteobacteria</taxon>
        <taxon>Caulobacterales</taxon>
        <taxon>Caulobacteraceae</taxon>
        <taxon>Caulobacter</taxon>
    </lineage>
</organism>
<gene>
    <name evidence="1" type="ORF">SGCZBJ_16060</name>
</gene>
<name>A0A2N5DB43_9CAUL</name>
<dbReference type="Proteomes" id="UP000234479">
    <property type="component" value="Unassembled WGS sequence"/>
</dbReference>
<dbReference type="RefSeq" id="WP_101718998.1">
    <property type="nucleotide sequence ID" value="NZ_PJRS01000033.1"/>
</dbReference>
<evidence type="ECO:0008006" key="3">
    <source>
        <dbReference type="Google" id="ProtNLM"/>
    </source>
</evidence>
<dbReference type="PANTHER" id="PTHR35861:SF1">
    <property type="entry name" value="PHAGE TAIL SHEATH PROTEIN"/>
    <property type="match status" value="1"/>
</dbReference>
<comment type="caution">
    <text evidence="1">The sequence shown here is derived from an EMBL/GenBank/DDBJ whole genome shotgun (WGS) entry which is preliminary data.</text>
</comment>
<dbReference type="Gene3D" id="3.40.50.11780">
    <property type="match status" value="1"/>
</dbReference>
<sequence>MSQLKTPGVYVQEIAPVQPILGLPTAVTAFVGRTGHGPAGVAAPVDRQAAFEAAYGPADRAYPLTLAVADFFANGGEAAVIVRLPGDATTQAALDSALAVLKKTPFNILYLSPDQIEGDVPVFARETAAAFVLEREAMMILEAPAVWATAKIDEMTVDALGYFSEPQQSRTACYVSRLLDEGGPRPSGGAVAGIWARTDRKDGVWTAPAGIRADFASGVPQRFLTDGDNAALSARGLNALRSFPGHDAVIWGVRTLSWGSDTFRYVPARRLVDHIEDSVEAGLAWAAIEAPSPALFVTVQAQVSAFLTDIWKAGGLIGAKAAESFYVVCDMSNNGPYMGQGKLRVDMGLAVQHTAEFVPVSVLVEVAAT</sequence>
<dbReference type="PANTHER" id="PTHR35861">
    <property type="match status" value="1"/>
</dbReference>
<dbReference type="InterPro" id="IPR052042">
    <property type="entry name" value="Tail_sheath_structural"/>
</dbReference>
<reference evidence="1 2" key="1">
    <citation type="submission" date="2017-12" db="EMBL/GenBank/DDBJ databases">
        <title>The genome sequence of Caulobacter sp. 410.</title>
        <authorList>
            <person name="Gao J."/>
            <person name="Mao X."/>
            <person name="Sun J."/>
        </authorList>
    </citation>
    <scope>NUCLEOTIDE SEQUENCE [LARGE SCALE GENOMIC DNA]</scope>
    <source>
        <strain evidence="1 2">410</strain>
    </source>
</reference>
<dbReference type="AlphaFoldDB" id="A0A2N5DB43"/>
<protein>
    <recommendedName>
        <fullName evidence="3">Phage tail sheath family protein</fullName>
    </recommendedName>
</protein>
<evidence type="ECO:0000313" key="1">
    <source>
        <dbReference type="EMBL" id="PLR23283.1"/>
    </source>
</evidence>
<proteinExistence type="predicted"/>
<dbReference type="OrthoDB" id="9767864at2"/>
<dbReference type="EMBL" id="PJRS01000033">
    <property type="protein sequence ID" value="PLR23283.1"/>
    <property type="molecule type" value="Genomic_DNA"/>
</dbReference>